<dbReference type="GO" id="GO:0022857">
    <property type="term" value="F:transmembrane transporter activity"/>
    <property type="evidence" value="ECO:0007669"/>
    <property type="project" value="InterPro"/>
</dbReference>
<evidence type="ECO:0000259" key="8">
    <source>
        <dbReference type="PROSITE" id="PS50850"/>
    </source>
</evidence>
<dbReference type="InterPro" id="IPR036259">
    <property type="entry name" value="MFS_trans_sf"/>
</dbReference>
<evidence type="ECO:0000313" key="10">
    <source>
        <dbReference type="Proteomes" id="UP000503483"/>
    </source>
</evidence>
<keyword evidence="4 7" id="KW-0812">Transmembrane</keyword>
<feature type="transmembrane region" description="Helical" evidence="7">
    <location>
        <begin position="243"/>
        <end position="264"/>
    </location>
</feature>
<dbReference type="SUPFAM" id="SSF103473">
    <property type="entry name" value="MFS general substrate transporter"/>
    <property type="match status" value="1"/>
</dbReference>
<dbReference type="InterPro" id="IPR005829">
    <property type="entry name" value="Sugar_transporter_CS"/>
</dbReference>
<comment type="subcellular location">
    <subcellularLocation>
        <location evidence="1">Cell membrane</location>
        <topology evidence="1">Multi-pass membrane protein</topology>
    </subcellularLocation>
</comment>
<protein>
    <submittedName>
        <fullName evidence="9">Major facilitator superfamily transporter</fullName>
    </submittedName>
</protein>
<feature type="domain" description="Major facilitator superfamily (MFS) profile" evidence="8">
    <location>
        <begin position="18"/>
        <end position="386"/>
    </location>
</feature>
<dbReference type="PANTHER" id="PTHR23521:SF2">
    <property type="entry name" value="TRANSPORTER MFS SUPERFAMILY"/>
    <property type="match status" value="1"/>
</dbReference>
<dbReference type="GO" id="GO:0005886">
    <property type="term" value="C:plasma membrane"/>
    <property type="evidence" value="ECO:0007669"/>
    <property type="project" value="UniProtKB-SubCell"/>
</dbReference>
<dbReference type="Gene3D" id="1.20.1250.20">
    <property type="entry name" value="MFS general substrate transporter like domains"/>
    <property type="match status" value="2"/>
</dbReference>
<evidence type="ECO:0000313" key="9">
    <source>
        <dbReference type="EMBL" id="QKE29097.1"/>
    </source>
</evidence>
<dbReference type="RefSeq" id="WP_172126651.1">
    <property type="nucleotide sequence ID" value="NZ_CP042652.1"/>
</dbReference>
<keyword evidence="5 7" id="KW-1133">Transmembrane helix</keyword>
<sequence length="426" mass="47645">MNDNTNTHSYIEKFSLSPISSLFFAIAFLAIGYGMILTYVGVYLKELGLNDAIIGLINASFFLGAIGSSIFSQKIISSVGHIRSFATFASLMVISFLVQALFFNEYLWAILRFISGFAFYALLIILESWLNEKSSQTHRGKILAIYTIIFYLATAVGQLFLNIKGDTTYIIFILGSVLILFSVLFISMTKIKEPILKPFEKYSFPKLFSVVPLALMGSFIGGFLVGGFFTMIPIYLIQKYSSIEMLSLFMACSIIGGLISQWPIGLLSDKYGRRKLLAYNGFYIALISTLFIFVLSYENMIYVLGVLLGFSIFSIYPLALARANDVVDENKDIVEISRALLFTYGLGSFLAPIILGFGLYYYSEFIFVIFAILGVFLGFYSLSKKRIADDDMSVFVNIPVASGSVVLELDLEQNLENEKENNESRN</sequence>
<dbReference type="Pfam" id="PF07690">
    <property type="entry name" value="MFS_1"/>
    <property type="match status" value="1"/>
</dbReference>
<dbReference type="EMBL" id="CP042652">
    <property type="protein sequence ID" value="QKE29097.1"/>
    <property type="molecule type" value="Genomic_DNA"/>
</dbReference>
<feature type="transmembrane region" description="Helical" evidence="7">
    <location>
        <begin position="167"/>
        <end position="186"/>
    </location>
</feature>
<dbReference type="KEGG" id="paco:AACT_1951"/>
<feature type="transmembrane region" description="Helical" evidence="7">
    <location>
        <begin position="142"/>
        <end position="161"/>
    </location>
</feature>
<dbReference type="InterPro" id="IPR011701">
    <property type="entry name" value="MFS"/>
</dbReference>
<dbReference type="CDD" id="cd17477">
    <property type="entry name" value="MFS_YcaD_like"/>
    <property type="match status" value="1"/>
</dbReference>
<evidence type="ECO:0000256" key="4">
    <source>
        <dbReference type="ARBA" id="ARBA00022692"/>
    </source>
</evidence>
<dbReference type="AlphaFoldDB" id="A0A6M8EX28"/>
<feature type="transmembrane region" description="Helical" evidence="7">
    <location>
        <begin position="21"/>
        <end position="40"/>
    </location>
</feature>
<reference evidence="9 10" key="1">
    <citation type="submission" date="2019-08" db="EMBL/GenBank/DDBJ databases">
        <title>Complete genome sequence of Arcobacter acticola.</title>
        <authorList>
            <person name="Miller W."/>
        </authorList>
    </citation>
    <scope>NUCLEOTIDE SEQUENCE [LARGE SCALE GENOMIC DNA]</scope>
    <source>
        <strain evidence="9 10">KCTC 52212</strain>
    </source>
</reference>
<feature type="transmembrane region" description="Helical" evidence="7">
    <location>
        <begin position="365"/>
        <end position="382"/>
    </location>
</feature>
<accession>A0A6M8EX28</accession>
<gene>
    <name evidence="9" type="ORF">AACT_1951</name>
</gene>
<name>A0A6M8EX28_9BACT</name>
<dbReference type="PANTHER" id="PTHR23521">
    <property type="entry name" value="TRANSPORTER MFS SUPERFAMILY"/>
    <property type="match status" value="1"/>
</dbReference>
<evidence type="ECO:0000256" key="5">
    <source>
        <dbReference type="ARBA" id="ARBA00022989"/>
    </source>
</evidence>
<keyword evidence="2" id="KW-0813">Transport</keyword>
<feature type="transmembrane region" description="Helical" evidence="7">
    <location>
        <begin position="301"/>
        <end position="319"/>
    </location>
</feature>
<evidence type="ECO:0000256" key="2">
    <source>
        <dbReference type="ARBA" id="ARBA00022448"/>
    </source>
</evidence>
<feature type="transmembrane region" description="Helical" evidence="7">
    <location>
        <begin position="109"/>
        <end position="130"/>
    </location>
</feature>
<keyword evidence="10" id="KW-1185">Reference proteome</keyword>
<evidence type="ECO:0000256" key="3">
    <source>
        <dbReference type="ARBA" id="ARBA00022475"/>
    </source>
</evidence>
<evidence type="ECO:0000256" key="7">
    <source>
        <dbReference type="SAM" id="Phobius"/>
    </source>
</evidence>
<feature type="transmembrane region" description="Helical" evidence="7">
    <location>
        <begin position="276"/>
        <end position="295"/>
    </location>
</feature>
<feature type="transmembrane region" description="Helical" evidence="7">
    <location>
        <begin position="84"/>
        <end position="103"/>
    </location>
</feature>
<feature type="transmembrane region" description="Helical" evidence="7">
    <location>
        <begin position="339"/>
        <end position="359"/>
    </location>
</feature>
<evidence type="ECO:0000256" key="1">
    <source>
        <dbReference type="ARBA" id="ARBA00004651"/>
    </source>
</evidence>
<keyword evidence="6 7" id="KW-0472">Membrane</keyword>
<dbReference type="InterPro" id="IPR020846">
    <property type="entry name" value="MFS_dom"/>
</dbReference>
<dbReference type="Proteomes" id="UP000503483">
    <property type="component" value="Chromosome"/>
</dbReference>
<proteinExistence type="predicted"/>
<organism evidence="9 10">
    <name type="scientific">Arcobacter acticola</name>
    <dbReference type="NCBI Taxonomy" id="1849015"/>
    <lineage>
        <taxon>Bacteria</taxon>
        <taxon>Pseudomonadati</taxon>
        <taxon>Campylobacterota</taxon>
        <taxon>Epsilonproteobacteria</taxon>
        <taxon>Campylobacterales</taxon>
        <taxon>Arcobacteraceae</taxon>
        <taxon>Arcobacter</taxon>
    </lineage>
</organism>
<dbReference type="InterPro" id="IPR047200">
    <property type="entry name" value="MFS_YcaD-like"/>
</dbReference>
<keyword evidence="3" id="KW-1003">Cell membrane</keyword>
<dbReference type="PROSITE" id="PS50850">
    <property type="entry name" value="MFS"/>
    <property type="match status" value="1"/>
</dbReference>
<dbReference type="PROSITE" id="PS00216">
    <property type="entry name" value="SUGAR_TRANSPORT_1"/>
    <property type="match status" value="1"/>
</dbReference>
<feature type="transmembrane region" description="Helical" evidence="7">
    <location>
        <begin position="52"/>
        <end position="72"/>
    </location>
</feature>
<evidence type="ECO:0000256" key="6">
    <source>
        <dbReference type="ARBA" id="ARBA00023136"/>
    </source>
</evidence>
<feature type="transmembrane region" description="Helical" evidence="7">
    <location>
        <begin position="207"/>
        <end position="237"/>
    </location>
</feature>